<accession>A0ABW3BWN0</accession>
<evidence type="ECO:0000313" key="3">
    <source>
        <dbReference type="Proteomes" id="UP001597011"/>
    </source>
</evidence>
<keyword evidence="1" id="KW-1133">Transmembrane helix</keyword>
<protein>
    <submittedName>
        <fullName evidence="2">Uncharacterized protein</fullName>
    </submittedName>
</protein>
<feature type="transmembrane region" description="Helical" evidence="1">
    <location>
        <begin position="108"/>
        <end position="127"/>
    </location>
</feature>
<sequence>MDIKGKYKKDVVSFLDCTVEIQNRKLNQITFDRDIPMIGFFDIEDVDFTLKRYYYKKNEFPIKDYKYALRFRTKEKTVKILLNLSCIRYWIIKIYTGKTLIQEKQVKIALLLLVLTNVISFVTGMYFKK</sequence>
<keyword evidence="3" id="KW-1185">Reference proteome</keyword>
<organism evidence="2 3">
    <name type="scientific">Mariniflexile aquimaris</name>
    <dbReference type="NCBI Taxonomy" id="881009"/>
    <lineage>
        <taxon>Bacteria</taxon>
        <taxon>Pseudomonadati</taxon>
        <taxon>Bacteroidota</taxon>
        <taxon>Flavobacteriia</taxon>
        <taxon>Flavobacteriales</taxon>
        <taxon>Flavobacteriaceae</taxon>
        <taxon>Mariniflexile</taxon>
    </lineage>
</organism>
<proteinExistence type="predicted"/>
<evidence type="ECO:0000313" key="2">
    <source>
        <dbReference type="EMBL" id="MFD0837540.1"/>
    </source>
</evidence>
<name>A0ABW3BWN0_9FLAO</name>
<evidence type="ECO:0000256" key="1">
    <source>
        <dbReference type="SAM" id="Phobius"/>
    </source>
</evidence>
<gene>
    <name evidence="2" type="ORF">ACFQ0I_17315</name>
</gene>
<keyword evidence="1" id="KW-0812">Transmembrane</keyword>
<keyword evidence="1" id="KW-0472">Membrane</keyword>
<comment type="caution">
    <text evidence="2">The sequence shown here is derived from an EMBL/GenBank/DDBJ whole genome shotgun (WGS) entry which is preliminary data.</text>
</comment>
<dbReference type="EMBL" id="JBHTIB010000041">
    <property type="protein sequence ID" value="MFD0837540.1"/>
    <property type="molecule type" value="Genomic_DNA"/>
</dbReference>
<dbReference type="Proteomes" id="UP001597011">
    <property type="component" value="Unassembled WGS sequence"/>
</dbReference>
<dbReference type="RefSeq" id="WP_379944248.1">
    <property type="nucleotide sequence ID" value="NZ_JBHTIB010000041.1"/>
</dbReference>
<reference evidence="3" key="1">
    <citation type="journal article" date="2019" name="Int. J. Syst. Evol. Microbiol.">
        <title>The Global Catalogue of Microorganisms (GCM) 10K type strain sequencing project: providing services to taxonomists for standard genome sequencing and annotation.</title>
        <authorList>
            <consortium name="The Broad Institute Genomics Platform"/>
            <consortium name="The Broad Institute Genome Sequencing Center for Infectious Disease"/>
            <person name="Wu L."/>
            <person name="Ma J."/>
        </authorList>
    </citation>
    <scope>NUCLEOTIDE SEQUENCE [LARGE SCALE GENOMIC DNA]</scope>
    <source>
        <strain evidence="3">CCUG 60529</strain>
    </source>
</reference>